<feature type="non-terminal residue" evidence="8">
    <location>
        <position position="1413"/>
    </location>
</feature>
<keyword evidence="5" id="KW-0539">Nucleus</keyword>
<feature type="region of interest" description="Disordered" evidence="6">
    <location>
        <begin position="1165"/>
        <end position="1185"/>
    </location>
</feature>
<feature type="region of interest" description="Disordered" evidence="6">
    <location>
        <begin position="1081"/>
        <end position="1128"/>
    </location>
</feature>
<evidence type="ECO:0000256" key="6">
    <source>
        <dbReference type="SAM" id="MobiDB-lite"/>
    </source>
</evidence>
<dbReference type="InterPro" id="IPR007219">
    <property type="entry name" value="XnlR_reg_dom"/>
</dbReference>
<gene>
    <name evidence="8" type="ORF">BG006_002125</name>
</gene>
<feature type="compositionally biased region" description="Low complexity" evidence="6">
    <location>
        <begin position="1111"/>
        <end position="1128"/>
    </location>
</feature>
<keyword evidence="9" id="KW-1185">Reference proteome</keyword>
<evidence type="ECO:0000256" key="1">
    <source>
        <dbReference type="ARBA" id="ARBA00004123"/>
    </source>
</evidence>
<sequence length="1413" mass="156710">ATCLRTAFPAGAPLSTVSTDAIGPGLRIQTTIGKRDRHYSEAEVLDSCLRDVQALQVSRLRRIEQFFDRLGIDEKRLDEVSWIAEQIRTHEANNPSLELHYRPEEIIDKLGPRASVPWIRQILPLLQASKKVQQVPSTVQAYNKGLPVSELGNNTAALQATLTEAGEFICPTPKPASFPTRVPLSVLNKTMFELSVYDHTEYLGPVAGTRASTWSEEMRFPLPWLVPEPQVQESLLVLPSMEQMLELIEWMILSPLYTYFPILNKASILNALSSALPGPSYTREMQSESSTLPQRITGRVSAVLLLNAIFALGAAYRSNAIEKNLKHRLLPDKASRDTSSYDFQLFFDRSRALTVYILDQPRISSLQGLLLLMKCPAIPGIQNLYREQACAMALALGLHRDPEPWTLCQSVIQLRRNIFWCCYAIDASYSLSSGSPERFSDDYITIDLPKLPSIENGDDVGEIEAETESNRIVFLIEQAKLWRIVKKIRRCGQASNKSQDGYSDASNIYSHQGNFNGMDYAHPSGSPPPWVWRADSSRRILDVELAQWQMELPDKLRFDFGLTKQDAPCPFLVRVNGLGAMLQLIFNEVLILLHHPFLVFADSQTQMHKEGAQPARPTSKGRSSISSAKSPRSRRSSSTSNFPYTPTPGLPQSEDRIKATRSLPPFLNSCTKAAEAITFLIDHLLRTTPEWLVCHNEVDSALHIAERVHALNVSLANGAAAGNSSLPMASISLQHARNQFKRTRSFRKIVSELDQFTMSSGYRPELVTQEYRIRGSAGERLMRCMKQLLVHKRRADYYRLPRSPPGKDANIHGPEYDGVDPALPGGQDHLEMRLAFSNQRIWIRYYNIRIKGSEESKNGAESWVEILTPFTPAPDYEVDLGNEESQDFGHPSDRTMTIFEDDNTNHSFGDAHPHTRQKSTNDCSPVGLGEPLDPPQVSSSALMDLFRNPDPSGLGQYSAIPTGRGGPYDSKQQHHPHPHHTFQPHSHPYYQQSFSRKEYGPMEPGYDAPIYLPGHYSGQDVSLENFDRIEPPLSLDDPNHERVPEDQSFRVFHPDQQGRSYSDHHQQPAYTHTQLIQQQVQGHASVQSGQHGNFPSFEMQGPPVLGFKNTLSSPSYSSPGSPSLASSQSSIGLSLISNPPLTIPSQLSYDAPYLGLIQQHFPNHTPQASSSMLGVSDPSHPLSLSQQLDSSFATTSTQQAIRPFYGMPMGGFMSPTLAALPEIRSHNRNIHSLLQSPSIPEVSTGFSSAPSTGSSSAITSEVSTSMSSSPASPLMQSSYRMVLSPTTDALQGISNRLNSWNGLSSTTESEQDPESRNQEQYQQQPAFPLMDYPVNDVPIAQRGSSASTSQYASSWSSSSPNSESTNTPSSIQTDPSSSSRDLMDVVVTSPTLTRKANSAVPDLPNAGHGQDWD</sequence>
<dbReference type="PANTHER" id="PTHR46910:SF37">
    <property type="entry name" value="ZN(II)2CYS6 TRANSCRIPTION FACTOR (EUROFUNG)"/>
    <property type="match status" value="1"/>
</dbReference>
<dbReference type="GO" id="GO:0006351">
    <property type="term" value="P:DNA-templated transcription"/>
    <property type="evidence" value="ECO:0007669"/>
    <property type="project" value="InterPro"/>
</dbReference>
<organism evidence="8 9">
    <name type="scientific">Podila minutissima</name>
    <dbReference type="NCBI Taxonomy" id="64525"/>
    <lineage>
        <taxon>Eukaryota</taxon>
        <taxon>Fungi</taxon>
        <taxon>Fungi incertae sedis</taxon>
        <taxon>Mucoromycota</taxon>
        <taxon>Mortierellomycotina</taxon>
        <taxon>Mortierellomycetes</taxon>
        <taxon>Mortierellales</taxon>
        <taxon>Mortierellaceae</taxon>
        <taxon>Podila</taxon>
    </lineage>
</organism>
<evidence type="ECO:0000256" key="5">
    <source>
        <dbReference type="ARBA" id="ARBA00023242"/>
    </source>
</evidence>
<feature type="compositionally biased region" description="Polar residues" evidence="6">
    <location>
        <begin position="1081"/>
        <end position="1093"/>
    </location>
</feature>
<evidence type="ECO:0000313" key="8">
    <source>
        <dbReference type="EMBL" id="KAF9322707.1"/>
    </source>
</evidence>
<feature type="compositionally biased region" description="Polar residues" evidence="6">
    <location>
        <begin position="1299"/>
        <end position="1308"/>
    </location>
</feature>
<feature type="compositionally biased region" description="Low complexity" evidence="6">
    <location>
        <begin position="1344"/>
        <end position="1379"/>
    </location>
</feature>
<dbReference type="GO" id="GO:0005634">
    <property type="term" value="C:nucleus"/>
    <property type="evidence" value="ECO:0007669"/>
    <property type="project" value="UniProtKB-SubCell"/>
</dbReference>
<evidence type="ECO:0000256" key="3">
    <source>
        <dbReference type="ARBA" id="ARBA00023125"/>
    </source>
</evidence>
<feature type="region of interest" description="Disordered" evidence="6">
    <location>
        <begin position="954"/>
        <end position="987"/>
    </location>
</feature>
<keyword evidence="2" id="KW-0805">Transcription regulation</keyword>
<dbReference type="InterPro" id="IPR050987">
    <property type="entry name" value="AtrR-like"/>
</dbReference>
<evidence type="ECO:0000256" key="4">
    <source>
        <dbReference type="ARBA" id="ARBA00023163"/>
    </source>
</evidence>
<feature type="compositionally biased region" description="Low complexity" evidence="6">
    <location>
        <begin position="620"/>
        <end position="640"/>
    </location>
</feature>
<dbReference type="GO" id="GO:0008270">
    <property type="term" value="F:zinc ion binding"/>
    <property type="evidence" value="ECO:0007669"/>
    <property type="project" value="InterPro"/>
</dbReference>
<comment type="caution">
    <text evidence="8">The sequence shown here is derived from an EMBL/GenBank/DDBJ whole genome shotgun (WGS) entry which is preliminary data.</text>
</comment>
<feature type="region of interest" description="Disordered" evidence="6">
    <location>
        <begin position="1299"/>
        <end position="1322"/>
    </location>
</feature>
<name>A0A9P5VGV9_9FUNG</name>
<feature type="region of interest" description="Disordered" evidence="6">
    <location>
        <begin position="608"/>
        <end position="655"/>
    </location>
</feature>
<keyword evidence="4" id="KW-0804">Transcription</keyword>
<dbReference type="CDD" id="cd12148">
    <property type="entry name" value="fungal_TF_MHR"/>
    <property type="match status" value="1"/>
</dbReference>
<accession>A0A9P5VGV9</accession>
<dbReference type="GO" id="GO:0003677">
    <property type="term" value="F:DNA binding"/>
    <property type="evidence" value="ECO:0007669"/>
    <property type="project" value="UniProtKB-KW"/>
</dbReference>
<protein>
    <recommendedName>
        <fullName evidence="7">Xylanolytic transcriptional activator regulatory domain-containing protein</fullName>
    </recommendedName>
</protein>
<feature type="domain" description="Xylanolytic transcriptional activator regulatory" evidence="7">
    <location>
        <begin position="382"/>
        <end position="455"/>
    </location>
</feature>
<dbReference type="Pfam" id="PF04082">
    <property type="entry name" value="Fungal_trans"/>
    <property type="match status" value="1"/>
</dbReference>
<keyword evidence="3" id="KW-0238">DNA-binding</keyword>
<comment type="subcellular location">
    <subcellularLocation>
        <location evidence="1">Nucleus</location>
    </subcellularLocation>
</comment>
<feature type="region of interest" description="Disordered" evidence="6">
    <location>
        <begin position="1243"/>
        <end position="1273"/>
    </location>
</feature>
<reference evidence="8" key="1">
    <citation type="journal article" date="2020" name="Fungal Divers.">
        <title>Resolving the Mortierellaceae phylogeny through synthesis of multi-gene phylogenetics and phylogenomics.</title>
        <authorList>
            <person name="Vandepol N."/>
            <person name="Liber J."/>
            <person name="Desiro A."/>
            <person name="Na H."/>
            <person name="Kennedy M."/>
            <person name="Barry K."/>
            <person name="Grigoriev I.V."/>
            <person name="Miller A.N."/>
            <person name="O'Donnell K."/>
            <person name="Stajich J.E."/>
            <person name="Bonito G."/>
        </authorList>
    </citation>
    <scope>NUCLEOTIDE SEQUENCE</scope>
    <source>
        <strain evidence="8">NVP1</strain>
    </source>
</reference>
<dbReference type="PANTHER" id="PTHR46910">
    <property type="entry name" value="TRANSCRIPTION FACTOR PDR1"/>
    <property type="match status" value="1"/>
</dbReference>
<evidence type="ECO:0000256" key="2">
    <source>
        <dbReference type="ARBA" id="ARBA00023015"/>
    </source>
</evidence>
<dbReference type="GO" id="GO:0003700">
    <property type="term" value="F:DNA-binding transcription factor activity"/>
    <property type="evidence" value="ECO:0007669"/>
    <property type="project" value="InterPro"/>
</dbReference>
<feature type="region of interest" description="Disordered" evidence="6">
    <location>
        <begin position="1336"/>
        <end position="1413"/>
    </location>
</feature>
<evidence type="ECO:0000313" key="9">
    <source>
        <dbReference type="Proteomes" id="UP000696485"/>
    </source>
</evidence>
<evidence type="ECO:0000259" key="7">
    <source>
        <dbReference type="SMART" id="SM00906"/>
    </source>
</evidence>
<feature type="compositionally biased region" description="Basic residues" evidence="6">
    <location>
        <begin position="973"/>
        <end position="982"/>
    </location>
</feature>
<dbReference type="SMART" id="SM00906">
    <property type="entry name" value="Fungal_trans"/>
    <property type="match status" value="1"/>
</dbReference>
<proteinExistence type="predicted"/>
<dbReference type="EMBL" id="JAAAUY010001472">
    <property type="protein sequence ID" value="KAF9322707.1"/>
    <property type="molecule type" value="Genomic_DNA"/>
</dbReference>
<dbReference type="Proteomes" id="UP000696485">
    <property type="component" value="Unassembled WGS sequence"/>
</dbReference>